<dbReference type="OrthoDB" id="1438889at2"/>
<dbReference type="EMBL" id="CP025096">
    <property type="protein sequence ID" value="AUD03267.1"/>
    <property type="molecule type" value="Genomic_DNA"/>
</dbReference>
<dbReference type="Pfam" id="PF05144">
    <property type="entry name" value="Phage_CRI"/>
    <property type="match status" value="1"/>
</dbReference>
<dbReference type="Proteomes" id="UP000232883">
    <property type="component" value="Chromosome"/>
</dbReference>
<accession>A0A2K8Z059</accession>
<organism evidence="2 3">
    <name type="scientific">Spirosoma pollinicola</name>
    <dbReference type="NCBI Taxonomy" id="2057025"/>
    <lineage>
        <taxon>Bacteria</taxon>
        <taxon>Pseudomonadati</taxon>
        <taxon>Bacteroidota</taxon>
        <taxon>Cytophagia</taxon>
        <taxon>Cytophagales</taxon>
        <taxon>Cytophagaceae</taxon>
        <taxon>Spirosoma</taxon>
    </lineage>
</organism>
<dbReference type="InterPro" id="IPR022686">
    <property type="entry name" value="G2P_N"/>
</dbReference>
<dbReference type="GO" id="GO:0006260">
    <property type="term" value="P:DNA replication"/>
    <property type="evidence" value="ECO:0007669"/>
    <property type="project" value="InterPro"/>
</dbReference>
<proteinExistence type="predicted"/>
<sequence>MVGLDTLNMWLSVEKAGGVDLLNVTSRFLDSNTLIYQQRADGRESYVGHINNYRVAVYESGISLNGSLPKSYLGSNVKPLDYNETALALESLSDQLHLPLKQSIVKRFDFADTFVMERPVKDYLEYLGNSRFYNRFEQPKSILWKNGKREKMVYDKGDECKRHKSSIPVCYQNKHLLRYELRYVSDLPKHFNTVEVTPKTLCNQDFCHNICCQWVAEYKCITKIQKMIFSTTPKTPKIFSDQLTLAGIESMGGYMAVNDLVDQIRKNGGFAQPEHSSRIKHRLETLMQSSSLAIPSELITELDKKIVIH</sequence>
<name>A0A2K8Z059_9BACT</name>
<dbReference type="RefSeq" id="WP_100989314.1">
    <property type="nucleotide sequence ID" value="NZ_CP025096.1"/>
</dbReference>
<protein>
    <recommendedName>
        <fullName evidence="1">Replication-associated protein G2P N-terminal domain-containing protein</fullName>
    </recommendedName>
</protein>
<evidence type="ECO:0000313" key="2">
    <source>
        <dbReference type="EMBL" id="AUD03267.1"/>
    </source>
</evidence>
<evidence type="ECO:0000259" key="1">
    <source>
        <dbReference type="Pfam" id="PF05144"/>
    </source>
</evidence>
<dbReference type="AlphaFoldDB" id="A0A2K8Z059"/>
<dbReference type="KEGG" id="spir:CWM47_16355"/>
<gene>
    <name evidence="2" type="ORF">CWM47_16355</name>
</gene>
<evidence type="ECO:0000313" key="3">
    <source>
        <dbReference type="Proteomes" id="UP000232883"/>
    </source>
</evidence>
<feature type="domain" description="Replication-associated protein G2P N-terminal" evidence="1">
    <location>
        <begin position="5"/>
        <end position="192"/>
    </location>
</feature>
<reference evidence="2 3" key="1">
    <citation type="submission" date="2017-11" db="EMBL/GenBank/DDBJ databases">
        <title>Taxonomic description and genome sequences of Spirosoma HA7 sp. nov., isolated from pollen microhabitat of Corylus avellana.</title>
        <authorList>
            <person name="Ambika Manirajan B."/>
            <person name="Suarez C."/>
            <person name="Ratering S."/>
            <person name="Geissler-Plaum R."/>
            <person name="Cardinale M."/>
            <person name="Sylvia S."/>
        </authorList>
    </citation>
    <scope>NUCLEOTIDE SEQUENCE [LARGE SCALE GENOMIC DNA]</scope>
    <source>
        <strain evidence="2 3">HA7</strain>
    </source>
</reference>
<keyword evidence="3" id="KW-1185">Reference proteome</keyword>